<dbReference type="Proteomes" id="UP000681722">
    <property type="component" value="Unassembled WGS sequence"/>
</dbReference>
<comment type="caution">
    <text evidence="1">The sequence shown here is derived from an EMBL/GenBank/DDBJ whole genome shotgun (WGS) entry which is preliminary data.</text>
</comment>
<protein>
    <submittedName>
        <fullName evidence="1">Uncharacterized protein</fullName>
    </submittedName>
</protein>
<name>A0A815BPB2_9BILA</name>
<dbReference type="Proteomes" id="UP000663829">
    <property type="component" value="Unassembled WGS sequence"/>
</dbReference>
<dbReference type="EMBL" id="CAJNOQ010011384">
    <property type="protein sequence ID" value="CAF1275592.1"/>
    <property type="molecule type" value="Genomic_DNA"/>
</dbReference>
<dbReference type="EMBL" id="CAJOBC010025345">
    <property type="protein sequence ID" value="CAF4066730.1"/>
    <property type="molecule type" value="Genomic_DNA"/>
</dbReference>
<gene>
    <name evidence="1" type="ORF">GPM918_LOCUS27301</name>
    <name evidence="2" type="ORF">SRO942_LOCUS27600</name>
</gene>
<sequence length="98" mass="11369">KVPLDGIEEIDFSITLSELGITDIHEYYNSMNTMDTGNATFLTTQAYAFLNNDPYRKHIPKIDKNLLKTPKEKRCWKFDDSKQKKTCAADKDENNCKF</sequence>
<feature type="non-terminal residue" evidence="1">
    <location>
        <position position="1"/>
    </location>
</feature>
<evidence type="ECO:0000313" key="2">
    <source>
        <dbReference type="EMBL" id="CAF4066730.1"/>
    </source>
</evidence>
<organism evidence="1 3">
    <name type="scientific">Didymodactylos carnosus</name>
    <dbReference type="NCBI Taxonomy" id="1234261"/>
    <lineage>
        <taxon>Eukaryota</taxon>
        <taxon>Metazoa</taxon>
        <taxon>Spiralia</taxon>
        <taxon>Gnathifera</taxon>
        <taxon>Rotifera</taxon>
        <taxon>Eurotatoria</taxon>
        <taxon>Bdelloidea</taxon>
        <taxon>Philodinida</taxon>
        <taxon>Philodinidae</taxon>
        <taxon>Didymodactylos</taxon>
    </lineage>
</organism>
<dbReference type="AlphaFoldDB" id="A0A815BPB2"/>
<accession>A0A815BPB2</accession>
<keyword evidence="3" id="KW-1185">Reference proteome</keyword>
<evidence type="ECO:0000313" key="1">
    <source>
        <dbReference type="EMBL" id="CAF1275592.1"/>
    </source>
</evidence>
<reference evidence="1" key="1">
    <citation type="submission" date="2021-02" db="EMBL/GenBank/DDBJ databases">
        <authorList>
            <person name="Nowell W R."/>
        </authorList>
    </citation>
    <scope>NUCLEOTIDE SEQUENCE</scope>
</reference>
<proteinExistence type="predicted"/>
<evidence type="ECO:0000313" key="3">
    <source>
        <dbReference type="Proteomes" id="UP000663829"/>
    </source>
</evidence>